<dbReference type="GO" id="GO:0005739">
    <property type="term" value="C:mitochondrion"/>
    <property type="evidence" value="ECO:0007669"/>
    <property type="project" value="TreeGrafter"/>
</dbReference>
<dbReference type="Proteomes" id="UP000813824">
    <property type="component" value="Unassembled WGS sequence"/>
</dbReference>
<dbReference type="PANTHER" id="PTHR12318">
    <property type="entry name" value="TESTOSTERONE-REGULATED PROTEIN RP2"/>
    <property type="match status" value="1"/>
</dbReference>
<comment type="cofactor">
    <cofactor evidence="1">
        <name>Mn(2+)</name>
        <dbReference type="ChEBI" id="CHEBI:29035"/>
    </cofactor>
</comment>
<dbReference type="GO" id="GO:0016818">
    <property type="term" value="F:hydrolase activity, acting on acid anhydrides, in phosphorus-containing anhydrides"/>
    <property type="evidence" value="ECO:0007669"/>
    <property type="project" value="InterPro"/>
</dbReference>
<evidence type="ECO:0000256" key="6">
    <source>
        <dbReference type="ARBA" id="ARBA00023211"/>
    </source>
</evidence>
<comment type="cofactor">
    <cofactor evidence="2">
        <name>Mg(2+)</name>
        <dbReference type="ChEBI" id="CHEBI:18420"/>
    </cofactor>
</comment>
<dbReference type="Pfam" id="PF00293">
    <property type="entry name" value="NUDIX"/>
    <property type="match status" value="1"/>
</dbReference>
<evidence type="ECO:0000256" key="5">
    <source>
        <dbReference type="ARBA" id="ARBA00022842"/>
    </source>
</evidence>
<evidence type="ECO:0000313" key="9">
    <source>
        <dbReference type="Proteomes" id="UP000813824"/>
    </source>
</evidence>
<dbReference type="SUPFAM" id="SSF55811">
    <property type="entry name" value="Nudix"/>
    <property type="match status" value="1"/>
</dbReference>
<keyword evidence="9" id="KW-1185">Reference proteome</keyword>
<sequence>MLLVAFSRSSPLHCCRIHPTTVIRRSHLARTMTTRATRPSPSEPRPSASLIIVNPQNEVLLVQRNPKAGTFAGAHVCLYLVLADVALLRSLLSLQVFPGGNYDSKQDDSLAMTAIRETFEETGLLVTSTSRDSSLPDDAELDVAREAIHSQKQLFRDFLAKHHLTLDTDALLPFTQWITPPTQARRFHTQFYVTFLDAAPSTGFTSGQKQDRLPTPDGGQEVIAARFIHPSLAISDFQARKLPIFPPQYYLLHTLAEFLQGSSNTRDQRAQVERLALGGFGKMVIQPRALAGKDDVGRTVLIYAGDEASGGPTGRMHRAHVNFGKGGFPVEIEVKRNFDIFTEIEPHVGKKDAKL</sequence>
<dbReference type="OrthoDB" id="1695362at2759"/>
<protein>
    <recommendedName>
        <fullName evidence="7">Nudix hydrolase domain-containing protein</fullName>
    </recommendedName>
</protein>
<dbReference type="InterPro" id="IPR000086">
    <property type="entry name" value="NUDIX_hydrolase_dom"/>
</dbReference>
<dbReference type="Gene3D" id="3.90.79.10">
    <property type="entry name" value="Nucleoside Triphosphate Pyrophosphohydrolase"/>
    <property type="match status" value="2"/>
</dbReference>
<evidence type="ECO:0000256" key="3">
    <source>
        <dbReference type="ARBA" id="ARBA00022723"/>
    </source>
</evidence>
<dbReference type="GO" id="GO:0046872">
    <property type="term" value="F:metal ion binding"/>
    <property type="evidence" value="ECO:0007669"/>
    <property type="project" value="UniProtKB-KW"/>
</dbReference>
<reference evidence="8" key="1">
    <citation type="journal article" date="2021" name="New Phytol.">
        <title>Evolutionary innovations through gain and loss of genes in the ectomycorrhizal Boletales.</title>
        <authorList>
            <person name="Wu G."/>
            <person name="Miyauchi S."/>
            <person name="Morin E."/>
            <person name="Kuo A."/>
            <person name="Drula E."/>
            <person name="Varga T."/>
            <person name="Kohler A."/>
            <person name="Feng B."/>
            <person name="Cao Y."/>
            <person name="Lipzen A."/>
            <person name="Daum C."/>
            <person name="Hundley H."/>
            <person name="Pangilinan J."/>
            <person name="Johnson J."/>
            <person name="Barry K."/>
            <person name="LaButti K."/>
            <person name="Ng V."/>
            <person name="Ahrendt S."/>
            <person name="Min B."/>
            <person name="Choi I.G."/>
            <person name="Park H."/>
            <person name="Plett J.M."/>
            <person name="Magnuson J."/>
            <person name="Spatafora J.W."/>
            <person name="Nagy L.G."/>
            <person name="Henrissat B."/>
            <person name="Grigoriev I.V."/>
            <person name="Yang Z.L."/>
            <person name="Xu J."/>
            <person name="Martin F.M."/>
        </authorList>
    </citation>
    <scope>NUCLEOTIDE SEQUENCE</scope>
    <source>
        <strain evidence="8">KKN 215</strain>
    </source>
</reference>
<evidence type="ECO:0000256" key="1">
    <source>
        <dbReference type="ARBA" id="ARBA00001936"/>
    </source>
</evidence>
<organism evidence="8 9">
    <name type="scientific">Cristinia sonorae</name>
    <dbReference type="NCBI Taxonomy" id="1940300"/>
    <lineage>
        <taxon>Eukaryota</taxon>
        <taxon>Fungi</taxon>
        <taxon>Dikarya</taxon>
        <taxon>Basidiomycota</taxon>
        <taxon>Agaricomycotina</taxon>
        <taxon>Agaricomycetes</taxon>
        <taxon>Agaricomycetidae</taxon>
        <taxon>Agaricales</taxon>
        <taxon>Pleurotineae</taxon>
        <taxon>Stephanosporaceae</taxon>
        <taxon>Cristinia</taxon>
    </lineage>
</organism>
<dbReference type="AlphaFoldDB" id="A0A8K0XNU6"/>
<dbReference type="CDD" id="cd18870">
    <property type="entry name" value="NUDIX_AcylCoAdiphos_Nudt19"/>
    <property type="match status" value="1"/>
</dbReference>
<evidence type="ECO:0000256" key="2">
    <source>
        <dbReference type="ARBA" id="ARBA00001946"/>
    </source>
</evidence>
<feature type="domain" description="Nudix hydrolase" evidence="7">
    <location>
        <begin position="43"/>
        <end position="250"/>
    </location>
</feature>
<gene>
    <name evidence="8" type="ORF">BXZ70DRAFT_234370</name>
</gene>
<evidence type="ECO:0000259" key="7">
    <source>
        <dbReference type="PROSITE" id="PS51462"/>
    </source>
</evidence>
<name>A0A8K0XNU6_9AGAR</name>
<keyword evidence="6" id="KW-0464">Manganese</keyword>
<keyword evidence="3" id="KW-0479">Metal-binding</keyword>
<dbReference type="InterPro" id="IPR015797">
    <property type="entry name" value="NUDIX_hydrolase-like_dom_sf"/>
</dbReference>
<evidence type="ECO:0000313" key="8">
    <source>
        <dbReference type="EMBL" id="KAH8099555.1"/>
    </source>
</evidence>
<dbReference type="PANTHER" id="PTHR12318:SF0">
    <property type="entry name" value="ACYL-COENZYME A DIPHOSPHATASE NUDT19"/>
    <property type="match status" value="1"/>
</dbReference>
<proteinExistence type="predicted"/>
<keyword evidence="5" id="KW-0460">Magnesium</keyword>
<accession>A0A8K0XNU6</accession>
<comment type="caution">
    <text evidence="8">The sequence shown here is derived from an EMBL/GenBank/DDBJ whole genome shotgun (WGS) entry which is preliminary data.</text>
</comment>
<keyword evidence="4" id="KW-0378">Hydrolase</keyword>
<dbReference type="InterPro" id="IPR039121">
    <property type="entry name" value="NUDT19"/>
</dbReference>
<dbReference type="EMBL" id="JAEVFJ010000019">
    <property type="protein sequence ID" value="KAH8099555.1"/>
    <property type="molecule type" value="Genomic_DNA"/>
</dbReference>
<evidence type="ECO:0000256" key="4">
    <source>
        <dbReference type="ARBA" id="ARBA00022801"/>
    </source>
</evidence>
<dbReference type="PROSITE" id="PS51462">
    <property type="entry name" value="NUDIX"/>
    <property type="match status" value="1"/>
</dbReference>